<dbReference type="Proteomes" id="UP000078046">
    <property type="component" value="Unassembled WGS sequence"/>
</dbReference>
<sequence length="276" mass="32187">MTTLNFYLNSSVNVYKYNKSMEELDLKKYYKIFPEKRNLKTNQENYTSSTSVNPRNDKHIYDKKPFNISTQNQDKIYNHQRRYTGEEYQCYNKNMNQSTNNGVNCSRDCTHTKYYNESCSSSLNLNINNINMNQSFNSLNRNKVDTIHNEINSPFPLAAETIASNAVNFRNTSLVLNCPVKLTSRYNSNMGNNTSVFSNYRMCSPRNDILLNSMDSDDWKMENETYKSSYLNPKPIRQYSSFNHDMTTSTPMSKGIVRKDSNQSINLLEEEAIMQD</sequence>
<gene>
    <name evidence="2" type="ORF">A3Q56_07149</name>
</gene>
<evidence type="ECO:0000313" key="3">
    <source>
        <dbReference type="Proteomes" id="UP000078046"/>
    </source>
</evidence>
<evidence type="ECO:0000313" key="2">
    <source>
        <dbReference type="EMBL" id="OAF65145.1"/>
    </source>
</evidence>
<proteinExistence type="predicted"/>
<dbReference type="AlphaFoldDB" id="A0A177AT30"/>
<accession>A0A177AT30</accession>
<evidence type="ECO:0000256" key="1">
    <source>
        <dbReference type="SAM" id="MobiDB-lite"/>
    </source>
</evidence>
<dbReference type="EMBL" id="LWCA01001427">
    <property type="protein sequence ID" value="OAF65145.1"/>
    <property type="molecule type" value="Genomic_DNA"/>
</dbReference>
<reference evidence="2 3" key="1">
    <citation type="submission" date="2016-04" db="EMBL/GenBank/DDBJ databases">
        <title>The genome of Intoshia linei affirms orthonectids as highly simplified spiralians.</title>
        <authorList>
            <person name="Mikhailov K.V."/>
            <person name="Slusarev G.S."/>
            <person name="Nikitin M.A."/>
            <person name="Logacheva M.D."/>
            <person name="Penin A."/>
            <person name="Aleoshin V."/>
            <person name="Panchin Y.V."/>
        </authorList>
    </citation>
    <scope>NUCLEOTIDE SEQUENCE [LARGE SCALE GENOMIC DNA]</scope>
    <source>
        <strain evidence="2">Intl2013</strain>
        <tissue evidence="2">Whole animal</tissue>
    </source>
</reference>
<organism evidence="2 3">
    <name type="scientific">Intoshia linei</name>
    <dbReference type="NCBI Taxonomy" id="1819745"/>
    <lineage>
        <taxon>Eukaryota</taxon>
        <taxon>Metazoa</taxon>
        <taxon>Spiralia</taxon>
        <taxon>Lophotrochozoa</taxon>
        <taxon>Mesozoa</taxon>
        <taxon>Orthonectida</taxon>
        <taxon>Rhopaluridae</taxon>
        <taxon>Intoshia</taxon>
    </lineage>
</organism>
<feature type="region of interest" description="Disordered" evidence="1">
    <location>
        <begin position="43"/>
        <end position="62"/>
    </location>
</feature>
<comment type="caution">
    <text evidence="2">The sequence shown here is derived from an EMBL/GenBank/DDBJ whole genome shotgun (WGS) entry which is preliminary data.</text>
</comment>
<name>A0A177AT30_9BILA</name>
<protein>
    <submittedName>
        <fullName evidence="2">Uncharacterized protein</fullName>
    </submittedName>
</protein>
<feature type="compositionally biased region" description="Polar residues" evidence="1">
    <location>
        <begin position="43"/>
        <end position="54"/>
    </location>
</feature>
<keyword evidence="3" id="KW-1185">Reference proteome</keyword>